<dbReference type="SMART" id="SM00060">
    <property type="entry name" value="FN3"/>
    <property type="match status" value="5"/>
</dbReference>
<evidence type="ECO:0008006" key="7">
    <source>
        <dbReference type="Google" id="ProtNLM"/>
    </source>
</evidence>
<evidence type="ECO:0000259" key="4">
    <source>
        <dbReference type="PROSITE" id="PS50853"/>
    </source>
</evidence>
<dbReference type="InterPro" id="IPR003961">
    <property type="entry name" value="FN3_dom"/>
</dbReference>
<sequence>MKKTSTLLLTALVWLLLLVGTAQSYAQHTQRQTPVAAGLYVKGYWEYLPPGYSPTGPKVPCIIFLHGSGERGLGTASDLNKILGNGPPKHIKNGHTMGFTVNGKTEYFMVLSPQTNKWSWKGDVMPFVRWALQNYNIDPDRLYCTGLSMGGEGTWFSACFPDNDPNVWAAIGVMCGRASRTDGGVVQSRKISVWSFHGESDTAIPLNAGLNPILGMRTAGGSPLWTTYPGVGHGGCWDRGYRTDHTYHNPNLYEWFLSIKRNNPGPKPPVVNAGIDQTLQLIGPNINVTLNGTATDPDGTVASTEWTVVGPNTPGGIPSSAVTSTFTGLVAGTYTFTLTATDNTGLKTTDQVVVKVNPIPPKFPPVANAGPDKPITLPTSTVTLNGSGTDSDGTVASFAWTQTGGAAVTLTGATTKDLVVSNIVTPGSYTFALTVTDNDGLTGTDQAVVVVSAPPPNAAPVANAGADRTIDLPTTSLNLIGSGTDSDGTIAAYEWTVEPGFPVGFPPIIGTPNAATTSVSGLGEGVYVFTLKVTDNNATPLSDNDQMIVTVKPEPPNGPPTANAGADIVITSPTDETTLTGAGTDADGTIVSYLWEGPIGNIASPNSASTVVSALPIGNHLFTLTVTDNRGSKGSDQVLVQVLPPPPNDPPVANAGADITITLPITTAQLVGSGTDSDGSVITYEWKQQGTTPKTVIITDGDQPTAQLSDLTLPGVYTFELTVGDDDSDVGSDLVTVTVFPVANVPPTVNAGTDFTITLPTNTAPVSANATDSDGTISSYTWAKVSGPSASFSSTSVQNPTITFTINGIYVFSVTVRDDDNATATDQIRITVAPQPPNQLPTANAGPDRTLELPTDATTLAGSGTDTDGTIVSYHWNYIAGPPAVGFTLSNPDLQNLDVSDLEAGTYSFELVVSDNRGGTATDEVKIFVNAMNQAPVANAGPDKSIELPTSSVKVDGTGSDPDGTVAARLWEQVSGPPVALADVPQIVTPNAFSTVINNFKVAGIYVFSLKVTDNDGVTSVDQVTITVNPEPPNTPPTANAGTDVQRQLPLQSSVALAGSGTDSDGIATVLWSQVSGPNTANATALDQNNVTFSSLIAGTYVFRFTVTDTKGAQGQDEVSVVVKPAPANIPPTVSAGPDIIIELPNSTAALNGSGSDIDGPAPTFKWTLVVPNTGVDPFVDTQAATTVRIENGGIPTEGVFVFRLTATDEDGAIAFDEMKVTVKPVPANLPPIADAGNNQVLTLPGETSTTLKGSATDNDGAVSDATGYFWETIELPASAANPITAANENNRNINISGLVEGIYVFRLTVTDDDGSTGFDEVNVRVQPKPANQPPTADAGDNQNIFAPDNNAVFAGSGNDPEGKAMTYAWTIEGTPPTAPSLAGQASNTLTASSLTAEGTYIFRLTVTDDLGAQGFDEVNVRVNPPLPNQPPVANAGPDAETTLPDGDVTLDASASTDPEGGIVTFLWTRVSPAAGAVPTPNNVAQPTVTGLLQGVHTFRVETTDPQGEKSFDDVQITVHPQPANNPPVVNVGEDQVLSSPDATLSVTATATDSDGTITTLLWTASPSTGVVFTPNNDETTTITFPDNAATYIVKLEATDNRGDKTSDQLTVTVNANQLPVAFAGGDFNVVLPVDELKLTGLGSDADGKIVSYLWELQPNSPGGVTPPTATDSVITVQGLQAGTYVFKLTVTDDKGAEATDEATIVVTSTPTNQTPVAHAGNDVLLTLPENSLTLNGLTSTDADGTISSFAWVQVTDLPATLSDTTFAELDVTDLIEGTYVFALTVTDNDGATHTDQVTIVVSIEEGSLIIPKVFTPNGDEKGQTWEWPTQVVSMYQGCELTIYSRFGKKVFEMTSYDNSWDGTSNGVKLEEDAYYYVIKCSDGQQTTGGVRIVR</sequence>
<dbReference type="SUPFAM" id="SSF49299">
    <property type="entry name" value="PKD domain"/>
    <property type="match status" value="16"/>
</dbReference>
<reference evidence="5 6" key="1">
    <citation type="submission" date="2018-06" db="EMBL/GenBank/DDBJ databases">
        <title>Chryseolinea flavus sp. nov., a member of the phylum Bacteroidetes isolated from soil.</title>
        <authorList>
            <person name="Li Y."/>
            <person name="Wang J."/>
        </authorList>
    </citation>
    <scope>NUCLEOTIDE SEQUENCE [LARGE SCALE GENOMIC DNA]</scope>
    <source>
        <strain evidence="5 6">SDU1-6</strain>
    </source>
</reference>
<dbReference type="InterPro" id="IPR022409">
    <property type="entry name" value="PKD/Chitinase_dom"/>
</dbReference>
<dbReference type="RefSeq" id="WP_112746823.1">
    <property type="nucleotide sequence ID" value="NZ_QMFY01000004.1"/>
</dbReference>
<dbReference type="Proteomes" id="UP000251889">
    <property type="component" value="Unassembled WGS sequence"/>
</dbReference>
<dbReference type="InterPro" id="IPR035986">
    <property type="entry name" value="PKD_dom_sf"/>
</dbReference>
<dbReference type="GO" id="GO:0016020">
    <property type="term" value="C:membrane"/>
    <property type="evidence" value="ECO:0007669"/>
    <property type="project" value="TreeGrafter"/>
</dbReference>
<protein>
    <recommendedName>
        <fullName evidence="7">PKD domain-containing protein</fullName>
    </recommendedName>
</protein>
<feature type="domain" description="PKD" evidence="3">
    <location>
        <begin position="381"/>
        <end position="458"/>
    </location>
</feature>
<evidence type="ECO:0000256" key="2">
    <source>
        <dbReference type="SAM" id="SignalP"/>
    </source>
</evidence>
<dbReference type="Pfam" id="PF13585">
    <property type="entry name" value="CHU_C"/>
    <property type="match status" value="1"/>
</dbReference>
<dbReference type="GO" id="GO:0031410">
    <property type="term" value="C:cytoplasmic vesicle"/>
    <property type="evidence" value="ECO:0007669"/>
    <property type="project" value="TreeGrafter"/>
</dbReference>
<dbReference type="CDD" id="cd00146">
    <property type="entry name" value="PKD"/>
    <property type="match status" value="3"/>
</dbReference>
<name>A0A364Y691_9BACT</name>
<dbReference type="PROSITE" id="PS50093">
    <property type="entry name" value="PKD"/>
    <property type="match status" value="1"/>
</dbReference>
<evidence type="ECO:0000256" key="1">
    <source>
        <dbReference type="SAM" id="MobiDB-lite"/>
    </source>
</evidence>
<keyword evidence="2" id="KW-0732">Signal</keyword>
<dbReference type="OrthoDB" id="9805017at2"/>
<dbReference type="SUPFAM" id="SSF53474">
    <property type="entry name" value="alpha/beta-Hydrolases"/>
    <property type="match status" value="1"/>
</dbReference>
<dbReference type="InterPro" id="IPR013783">
    <property type="entry name" value="Ig-like_fold"/>
</dbReference>
<evidence type="ECO:0000259" key="3">
    <source>
        <dbReference type="PROSITE" id="PS50093"/>
    </source>
</evidence>
<dbReference type="Pfam" id="PF22352">
    <property type="entry name" value="K319L-like_PKD"/>
    <property type="match status" value="16"/>
</dbReference>
<accession>A0A364Y691</accession>
<dbReference type="PANTHER" id="PTHR46182:SF2">
    <property type="entry name" value="FI19480P1"/>
    <property type="match status" value="1"/>
</dbReference>
<dbReference type="InterPro" id="IPR029058">
    <property type="entry name" value="AB_hydrolase_fold"/>
</dbReference>
<feature type="region of interest" description="Disordered" evidence="1">
    <location>
        <begin position="1424"/>
        <end position="1443"/>
    </location>
</feature>
<dbReference type="Gene3D" id="2.60.40.10">
    <property type="entry name" value="Immunoglobulins"/>
    <property type="match status" value="16"/>
</dbReference>
<gene>
    <name evidence="5" type="ORF">DQQ10_10555</name>
</gene>
<dbReference type="InterPro" id="IPR026341">
    <property type="entry name" value="T9SS_type_B"/>
</dbReference>
<dbReference type="InterPro" id="IPR000601">
    <property type="entry name" value="PKD_dom"/>
</dbReference>
<organism evidence="5 6">
    <name type="scientific">Pseudochryseolinea flava</name>
    <dbReference type="NCBI Taxonomy" id="2059302"/>
    <lineage>
        <taxon>Bacteria</taxon>
        <taxon>Pseudomonadati</taxon>
        <taxon>Bacteroidota</taxon>
        <taxon>Cytophagia</taxon>
        <taxon>Cytophagales</taxon>
        <taxon>Fulvivirgaceae</taxon>
        <taxon>Pseudochryseolinea</taxon>
    </lineage>
</organism>
<dbReference type="InterPro" id="IPR029865">
    <property type="entry name" value="KIAA0319-like"/>
</dbReference>
<comment type="caution">
    <text evidence="5">The sequence shown here is derived from an EMBL/GenBank/DDBJ whole genome shotgun (WGS) entry which is preliminary data.</text>
</comment>
<dbReference type="PROSITE" id="PS50853">
    <property type="entry name" value="FN3"/>
    <property type="match status" value="1"/>
</dbReference>
<feature type="signal peptide" evidence="2">
    <location>
        <begin position="1"/>
        <end position="26"/>
    </location>
</feature>
<feature type="chain" id="PRO_5016653034" description="PKD domain-containing protein" evidence="2">
    <location>
        <begin position="27"/>
        <end position="1895"/>
    </location>
</feature>
<keyword evidence="6" id="KW-1185">Reference proteome</keyword>
<evidence type="ECO:0000313" key="6">
    <source>
        <dbReference type="Proteomes" id="UP000251889"/>
    </source>
</evidence>
<dbReference type="SMART" id="SM00089">
    <property type="entry name" value="PKD"/>
    <property type="match status" value="16"/>
</dbReference>
<proteinExistence type="predicted"/>
<feature type="domain" description="Fibronectin type-III" evidence="4">
    <location>
        <begin position="646"/>
        <end position="748"/>
    </location>
</feature>
<dbReference type="PANTHER" id="PTHR46182">
    <property type="entry name" value="FI19480P1"/>
    <property type="match status" value="1"/>
</dbReference>
<dbReference type="EMBL" id="QMFY01000004">
    <property type="protein sequence ID" value="RAW01337.1"/>
    <property type="molecule type" value="Genomic_DNA"/>
</dbReference>
<dbReference type="Gene3D" id="3.40.50.1820">
    <property type="entry name" value="alpha/beta hydrolase"/>
    <property type="match status" value="1"/>
</dbReference>
<dbReference type="NCBIfam" id="TIGR04131">
    <property type="entry name" value="Bac_Flav_CTERM"/>
    <property type="match status" value="1"/>
</dbReference>
<evidence type="ECO:0000313" key="5">
    <source>
        <dbReference type="EMBL" id="RAW01337.1"/>
    </source>
</evidence>